<dbReference type="Gene3D" id="3.20.20.70">
    <property type="entry name" value="Aldolase class I"/>
    <property type="match status" value="1"/>
</dbReference>
<evidence type="ECO:0000256" key="1">
    <source>
        <dbReference type="ARBA" id="ARBA00004733"/>
    </source>
</evidence>
<evidence type="ECO:0000256" key="5">
    <source>
        <dbReference type="ARBA" id="ARBA00022822"/>
    </source>
</evidence>
<name>A0ABR9L0R0_9PSEU</name>
<accession>A0ABR9L0R0</accession>
<keyword evidence="7" id="KW-0456">Lyase</keyword>
<sequence length="268" mass="28349">MSAGLRESAATSGRLGFGVYLIPGFPDWDTSLAAVRAAVAAGVDFVEFPILLDAGFSASTGSVVAEALAKAGPDNLDPRSSRLREWLAEAPVRVGIVYRSAWPAAGDWRAGDEILAGCAGLLCEHDIRPFPEYAAWARRRGLALVPPLRVTPERITDEEADVLGSGDGFVYLALSAETGRAGTIDDGLGRRIGDIRRLRPDLPIYTAFGIRDGDDVAAVARQGADGFIVGSHALTVLGDGVPTFERWLAGMIAARSAQVSGDLLENFR</sequence>
<dbReference type="Proteomes" id="UP000656548">
    <property type="component" value="Unassembled WGS sequence"/>
</dbReference>
<comment type="catalytic activity">
    <reaction evidence="8">
        <text>(1S,2R)-1-C-(indol-3-yl)glycerol 3-phosphate + L-serine = D-glyceraldehyde 3-phosphate + L-tryptophan + H2O</text>
        <dbReference type="Rhea" id="RHEA:10532"/>
        <dbReference type="ChEBI" id="CHEBI:15377"/>
        <dbReference type="ChEBI" id="CHEBI:33384"/>
        <dbReference type="ChEBI" id="CHEBI:57912"/>
        <dbReference type="ChEBI" id="CHEBI:58866"/>
        <dbReference type="ChEBI" id="CHEBI:59776"/>
        <dbReference type="EC" id="4.2.1.20"/>
    </reaction>
</comment>
<keyword evidence="4" id="KW-0028">Amino-acid biosynthesis</keyword>
<comment type="caution">
    <text evidence="9">The sequence shown here is derived from an EMBL/GenBank/DDBJ whole genome shotgun (WGS) entry which is preliminary data.</text>
</comment>
<comment type="pathway">
    <text evidence="1">Amino-acid biosynthesis; L-tryptophan biosynthesis; L-tryptophan from chorismate: step 5/5.</text>
</comment>
<dbReference type="PANTHER" id="PTHR43406:SF1">
    <property type="entry name" value="TRYPTOPHAN SYNTHASE ALPHA CHAIN, CHLOROPLASTIC"/>
    <property type="match status" value="1"/>
</dbReference>
<dbReference type="SUPFAM" id="SSF51366">
    <property type="entry name" value="Ribulose-phoshate binding barrel"/>
    <property type="match status" value="1"/>
</dbReference>
<dbReference type="EMBL" id="JADBEJ010000001">
    <property type="protein sequence ID" value="MBE1573778.1"/>
    <property type="molecule type" value="Genomic_DNA"/>
</dbReference>
<dbReference type="RefSeq" id="WP_192741543.1">
    <property type="nucleotide sequence ID" value="NZ_JADBEJ010000001.1"/>
</dbReference>
<evidence type="ECO:0000256" key="8">
    <source>
        <dbReference type="ARBA" id="ARBA00049047"/>
    </source>
</evidence>
<gene>
    <name evidence="9" type="ORF">H4W30_000807</name>
</gene>
<keyword evidence="10" id="KW-1185">Reference proteome</keyword>
<dbReference type="EC" id="4.2.1.20" evidence="3"/>
<dbReference type="PANTHER" id="PTHR43406">
    <property type="entry name" value="TRYPTOPHAN SYNTHASE, ALPHA CHAIN"/>
    <property type="match status" value="1"/>
</dbReference>
<protein>
    <recommendedName>
        <fullName evidence="3">tryptophan synthase</fullName>
        <ecNumber evidence="3">4.2.1.20</ecNumber>
    </recommendedName>
</protein>
<comment type="subunit">
    <text evidence="2">Tetramer of two alpha and two beta chains.</text>
</comment>
<dbReference type="InterPro" id="IPR011060">
    <property type="entry name" value="RibuloseP-bd_barrel"/>
</dbReference>
<keyword evidence="6" id="KW-0057">Aromatic amino acid biosynthesis</keyword>
<evidence type="ECO:0000256" key="6">
    <source>
        <dbReference type="ARBA" id="ARBA00023141"/>
    </source>
</evidence>
<keyword evidence="5" id="KW-0822">Tryptophan biosynthesis</keyword>
<evidence type="ECO:0000256" key="7">
    <source>
        <dbReference type="ARBA" id="ARBA00023239"/>
    </source>
</evidence>
<evidence type="ECO:0000313" key="10">
    <source>
        <dbReference type="Proteomes" id="UP000656548"/>
    </source>
</evidence>
<evidence type="ECO:0000256" key="3">
    <source>
        <dbReference type="ARBA" id="ARBA00012043"/>
    </source>
</evidence>
<dbReference type="InterPro" id="IPR013785">
    <property type="entry name" value="Aldolase_TIM"/>
</dbReference>
<evidence type="ECO:0000313" key="9">
    <source>
        <dbReference type="EMBL" id="MBE1573778.1"/>
    </source>
</evidence>
<evidence type="ECO:0000256" key="2">
    <source>
        <dbReference type="ARBA" id="ARBA00011270"/>
    </source>
</evidence>
<proteinExistence type="predicted"/>
<organism evidence="9 10">
    <name type="scientific">Amycolatopsis roodepoortensis</name>
    <dbReference type="NCBI Taxonomy" id="700274"/>
    <lineage>
        <taxon>Bacteria</taxon>
        <taxon>Bacillati</taxon>
        <taxon>Actinomycetota</taxon>
        <taxon>Actinomycetes</taxon>
        <taxon>Pseudonocardiales</taxon>
        <taxon>Pseudonocardiaceae</taxon>
        <taxon>Amycolatopsis</taxon>
    </lineage>
</organism>
<reference evidence="9 10" key="1">
    <citation type="submission" date="2020-10" db="EMBL/GenBank/DDBJ databases">
        <title>Sequencing the genomes of 1000 actinobacteria strains.</title>
        <authorList>
            <person name="Klenk H.-P."/>
        </authorList>
    </citation>
    <scope>NUCLEOTIDE SEQUENCE [LARGE SCALE GENOMIC DNA]</scope>
    <source>
        <strain evidence="9 10">DSM 46661</strain>
    </source>
</reference>
<dbReference type="InterPro" id="IPR002028">
    <property type="entry name" value="Trp_synthase_suA"/>
</dbReference>
<evidence type="ECO:0000256" key="4">
    <source>
        <dbReference type="ARBA" id="ARBA00022605"/>
    </source>
</evidence>
<dbReference type="Pfam" id="PF00290">
    <property type="entry name" value="Trp_syntA"/>
    <property type="match status" value="1"/>
</dbReference>